<name>A0A8S9Z558_9TREM</name>
<keyword evidence="4 6" id="KW-1133">Transmembrane helix</keyword>
<dbReference type="PANTHER" id="PTHR43385">
    <property type="entry name" value="RIBOFLAVIN TRANSPORTER RIBJ"/>
    <property type="match status" value="1"/>
</dbReference>
<evidence type="ECO:0000256" key="2">
    <source>
        <dbReference type="ARBA" id="ARBA00022448"/>
    </source>
</evidence>
<keyword evidence="8" id="KW-1185">Reference proteome</keyword>
<dbReference type="Proteomes" id="UP000822476">
    <property type="component" value="Unassembled WGS sequence"/>
</dbReference>
<accession>A0A8S9Z558</accession>
<dbReference type="InterPro" id="IPR011701">
    <property type="entry name" value="MFS"/>
</dbReference>
<keyword evidence="2" id="KW-0813">Transport</keyword>
<feature type="transmembrane region" description="Helical" evidence="6">
    <location>
        <begin position="209"/>
        <end position="234"/>
    </location>
</feature>
<dbReference type="GO" id="GO:0016020">
    <property type="term" value="C:membrane"/>
    <property type="evidence" value="ECO:0007669"/>
    <property type="project" value="UniProtKB-SubCell"/>
</dbReference>
<dbReference type="SUPFAM" id="SSF103473">
    <property type="entry name" value="MFS general substrate transporter"/>
    <property type="match status" value="1"/>
</dbReference>
<protein>
    <recommendedName>
        <fullName evidence="9">Oxalate:formate antiporter</fullName>
    </recommendedName>
</protein>
<feature type="transmembrane region" description="Helical" evidence="6">
    <location>
        <begin position="82"/>
        <end position="101"/>
    </location>
</feature>
<evidence type="ECO:0000256" key="3">
    <source>
        <dbReference type="ARBA" id="ARBA00022692"/>
    </source>
</evidence>
<evidence type="ECO:0000313" key="8">
    <source>
        <dbReference type="Proteomes" id="UP000822476"/>
    </source>
</evidence>
<keyword evidence="5 6" id="KW-0472">Membrane</keyword>
<dbReference type="Gene3D" id="1.20.1250.20">
    <property type="entry name" value="MFS general substrate transporter like domains"/>
    <property type="match status" value="1"/>
</dbReference>
<comment type="caution">
    <text evidence="7">The sequence shown here is derived from an EMBL/GenBank/DDBJ whole genome shotgun (WGS) entry which is preliminary data.</text>
</comment>
<evidence type="ECO:0008006" key="9">
    <source>
        <dbReference type="Google" id="ProtNLM"/>
    </source>
</evidence>
<dbReference type="PANTHER" id="PTHR43385:SF1">
    <property type="entry name" value="RIBOFLAVIN TRANSPORTER RIBJ"/>
    <property type="match status" value="1"/>
</dbReference>
<feature type="transmembrane region" description="Helical" evidence="6">
    <location>
        <begin position="6"/>
        <end position="25"/>
    </location>
</feature>
<comment type="subcellular location">
    <subcellularLocation>
        <location evidence="1">Membrane</location>
        <topology evidence="1">Multi-pass membrane protein</topology>
    </subcellularLocation>
</comment>
<dbReference type="OrthoDB" id="410267at2759"/>
<dbReference type="Pfam" id="PF07690">
    <property type="entry name" value="MFS_1"/>
    <property type="match status" value="1"/>
</dbReference>
<reference evidence="7" key="1">
    <citation type="submission" date="2019-07" db="EMBL/GenBank/DDBJ databases">
        <title>Annotation for the trematode Paragonimus miyazaki's.</title>
        <authorList>
            <person name="Choi Y.-J."/>
        </authorList>
    </citation>
    <scope>NUCLEOTIDE SEQUENCE</scope>
    <source>
        <strain evidence="7">Japan</strain>
    </source>
</reference>
<feature type="transmembrane region" description="Helical" evidence="6">
    <location>
        <begin position="271"/>
        <end position="292"/>
    </location>
</feature>
<gene>
    <name evidence="7" type="ORF">EG68_02095</name>
</gene>
<feature type="transmembrane region" description="Helical" evidence="6">
    <location>
        <begin position="246"/>
        <end position="265"/>
    </location>
</feature>
<organism evidence="7 8">
    <name type="scientific">Paragonimus skrjabini miyazakii</name>
    <dbReference type="NCBI Taxonomy" id="59628"/>
    <lineage>
        <taxon>Eukaryota</taxon>
        <taxon>Metazoa</taxon>
        <taxon>Spiralia</taxon>
        <taxon>Lophotrochozoa</taxon>
        <taxon>Platyhelminthes</taxon>
        <taxon>Trematoda</taxon>
        <taxon>Digenea</taxon>
        <taxon>Plagiorchiida</taxon>
        <taxon>Troglotremata</taxon>
        <taxon>Troglotrematidae</taxon>
        <taxon>Paragonimus</taxon>
    </lineage>
</organism>
<sequence>MTYSMIMGFGLGLGYSVSLAAATSWFPSRTGLVTGIVVSGFGLGPLVFTPIQMELINPDNVQVNNRTRQMTDNTVLDRVPNAFVLLGALLFALQFIGMFLLRSKSYKRSPPVKSVKNADEEPKAPCEEDVTSHIHKDETMVENVPPKQMLCRLDFYLLWLVMFCNIIPVTIITSVSKIPLCVMLFVWAAILLSFPHLTLVDGIVLKCLYTIWVCLMFFSLSGVFVIMPAALELLFGPANMAVNYGLLYTAVSCGSFLSGAITMLVSAKDAYFFQFTGCGCVCLLALFTVFWIEDRNMSKRLNICRWCSSRCRNLRGTQLKNKE</sequence>
<keyword evidence="3 6" id="KW-0812">Transmembrane</keyword>
<evidence type="ECO:0000256" key="5">
    <source>
        <dbReference type="ARBA" id="ARBA00023136"/>
    </source>
</evidence>
<dbReference type="InterPro" id="IPR036259">
    <property type="entry name" value="MFS_trans_sf"/>
</dbReference>
<evidence type="ECO:0000313" key="7">
    <source>
        <dbReference type="EMBL" id="KAF7260543.1"/>
    </source>
</evidence>
<evidence type="ECO:0000256" key="4">
    <source>
        <dbReference type="ARBA" id="ARBA00022989"/>
    </source>
</evidence>
<evidence type="ECO:0000256" key="1">
    <source>
        <dbReference type="ARBA" id="ARBA00004141"/>
    </source>
</evidence>
<feature type="transmembrane region" description="Helical" evidence="6">
    <location>
        <begin position="156"/>
        <end position="189"/>
    </location>
</feature>
<dbReference type="EMBL" id="JTDE01000707">
    <property type="protein sequence ID" value="KAF7260543.1"/>
    <property type="molecule type" value="Genomic_DNA"/>
</dbReference>
<evidence type="ECO:0000256" key="6">
    <source>
        <dbReference type="SAM" id="Phobius"/>
    </source>
</evidence>
<dbReference type="InterPro" id="IPR052983">
    <property type="entry name" value="MFS_Riboflavin_Transporter"/>
</dbReference>
<dbReference type="GO" id="GO:0022857">
    <property type="term" value="F:transmembrane transporter activity"/>
    <property type="evidence" value="ECO:0007669"/>
    <property type="project" value="InterPro"/>
</dbReference>
<dbReference type="AlphaFoldDB" id="A0A8S9Z558"/>
<feature type="transmembrane region" description="Helical" evidence="6">
    <location>
        <begin position="32"/>
        <end position="51"/>
    </location>
</feature>
<proteinExistence type="predicted"/>